<evidence type="ECO:0000256" key="14">
    <source>
        <dbReference type="ARBA" id="ARBA00023128"/>
    </source>
</evidence>
<dbReference type="EMBL" id="MZ334468">
    <property type="protein sequence ID" value="QXM14789.1"/>
    <property type="molecule type" value="Genomic_DNA"/>
</dbReference>
<evidence type="ECO:0000256" key="3">
    <source>
        <dbReference type="ARBA" id="ARBA00009025"/>
    </source>
</evidence>
<dbReference type="Pfam" id="PF01059">
    <property type="entry name" value="Oxidored_q5_N"/>
    <property type="match status" value="1"/>
</dbReference>
<dbReference type="InterPro" id="IPR003918">
    <property type="entry name" value="NADH_UbQ_OxRdtase"/>
</dbReference>
<evidence type="ECO:0000259" key="18">
    <source>
        <dbReference type="Pfam" id="PF00361"/>
    </source>
</evidence>
<feature type="transmembrane region" description="Helical" evidence="17">
    <location>
        <begin position="219"/>
        <end position="238"/>
    </location>
</feature>
<feature type="domain" description="NADH:quinone oxidoreductase/Mrp antiporter transmembrane" evidence="18">
    <location>
        <begin position="105"/>
        <end position="389"/>
    </location>
</feature>
<keyword evidence="14 17" id="KW-0496">Mitochondrion</keyword>
<evidence type="ECO:0000256" key="7">
    <source>
        <dbReference type="ARBA" id="ARBA00022660"/>
    </source>
</evidence>
<dbReference type="GO" id="GO:0008137">
    <property type="term" value="F:NADH dehydrogenase (ubiquinone) activity"/>
    <property type="evidence" value="ECO:0007669"/>
    <property type="project" value="UniProtKB-UniRule"/>
</dbReference>
<evidence type="ECO:0000256" key="12">
    <source>
        <dbReference type="ARBA" id="ARBA00023027"/>
    </source>
</evidence>
<reference evidence="20" key="2">
    <citation type="submission" date="2021-06" db="EMBL/GenBank/DDBJ databases">
        <title>The mitochondrial genome of Tetrastichus howardi (Olliff 1893).</title>
        <authorList>
            <person name="Tang X."/>
        </authorList>
    </citation>
    <scope>NUCLEOTIDE SEQUENCE</scope>
</reference>
<feature type="transmembrane region" description="Helical" evidence="17">
    <location>
        <begin position="143"/>
        <end position="164"/>
    </location>
</feature>
<keyword evidence="12 17" id="KW-0520">NAD</keyword>
<evidence type="ECO:0000256" key="8">
    <source>
        <dbReference type="ARBA" id="ARBA00022692"/>
    </source>
</evidence>
<dbReference type="PANTHER" id="PTHR43507">
    <property type="entry name" value="NADH-UBIQUINONE OXIDOREDUCTASE CHAIN 4"/>
    <property type="match status" value="1"/>
</dbReference>
<dbReference type="EC" id="7.1.1.2" evidence="4 17"/>
<gene>
    <name evidence="20" type="primary">ND4</name>
</gene>
<feature type="transmembrane region" description="Helical" evidence="17">
    <location>
        <begin position="51"/>
        <end position="75"/>
    </location>
</feature>
<protein>
    <recommendedName>
        <fullName evidence="5 17">NADH-ubiquinone oxidoreductase chain 4</fullName>
        <ecNumber evidence="4 17">7.1.1.2</ecNumber>
    </recommendedName>
</protein>
<comment type="function">
    <text evidence="1">Core subunit of the mitochondrial membrane respiratory chain NADH dehydrogenase (Complex I) that is believed to belong to the minimal assembly required for catalysis. Complex I functions in the transfer of electrons from NADH to the respiratory chain. The immediate electron acceptor for the enzyme is believed to be ubiquinone.</text>
</comment>
<evidence type="ECO:0000259" key="19">
    <source>
        <dbReference type="Pfam" id="PF01059"/>
    </source>
</evidence>
<feature type="transmembrane region" description="Helical" evidence="17">
    <location>
        <begin position="109"/>
        <end position="131"/>
    </location>
</feature>
<keyword evidence="9" id="KW-1278">Translocase</keyword>
<keyword evidence="8 17" id="KW-0812">Transmembrane</keyword>
<dbReference type="AlphaFoldDB" id="A0A8F5GEU2"/>
<sequence>MMKMYMYMIMLIIPIINMKFFYLNMFMFNMIILFLFFMILMFNFSMFYNNIYYWMGLDLMMFALIMLSIFIIGLMFFTSMNIEKSKIFSLLLLLLLLSLLLSFSSMNYFMFYLFFEISLLPTFILIMMFGYQPERINASMYMILYTMFASLPLLLLIFFLNKMFYSLNYYFMFKNLNYLNISMLMFYIFMIFAFLVKLPMFMFHMWLPKAHVEAPISGSMILAGVMLKLGGYGLYRSMNMMLKLCKKFNIYLIILNLIGIFMLSILCLRQNDLKMMVAYSSVVHMSMMLISLMTLTNLSKYSMIFMMIGHGFCSPGLFILVNYIYIRSKSRNLYLNKGMVNIFPSMMLWWFLFCIGNLGAPMTLNFLSELFIIMVLLNWSMKLIYLMIILMIFCSSYSLYLFSSIFHGNLYSNIKNFYSNKINEFLLMFMLWLPMNLYVLKMDLLI</sequence>
<dbReference type="PRINTS" id="PR01437">
    <property type="entry name" value="NUOXDRDTASE4"/>
</dbReference>
<dbReference type="CTD" id="4538"/>
<evidence type="ECO:0000256" key="4">
    <source>
        <dbReference type="ARBA" id="ARBA00012944"/>
    </source>
</evidence>
<feature type="transmembrane region" description="Helical" evidence="17">
    <location>
        <begin position="422"/>
        <end position="440"/>
    </location>
</feature>
<feature type="domain" description="NADH:ubiquinone oxidoreductase chain 4 N-terminal" evidence="19">
    <location>
        <begin position="1"/>
        <end position="101"/>
    </location>
</feature>
<proteinExistence type="inferred from homology"/>
<dbReference type="GO" id="GO:0015990">
    <property type="term" value="P:electron transport coupled proton transport"/>
    <property type="evidence" value="ECO:0007669"/>
    <property type="project" value="TreeGrafter"/>
</dbReference>
<feature type="transmembrane region" description="Helical" evidence="17">
    <location>
        <begin position="347"/>
        <end position="377"/>
    </location>
</feature>
<comment type="function">
    <text evidence="17">Core subunit of the mitochondrial membrane respiratory chain NADH dehydrogenase (Complex I) which catalyzes electron transfer from NADH through the respiratory chain, using ubiquinone as an electron acceptor. Essential for the catalytic activity and assembly of complex I.</text>
</comment>
<dbReference type="InterPro" id="IPR001750">
    <property type="entry name" value="ND/Mrp_TM"/>
</dbReference>
<keyword evidence="15 17" id="KW-0472">Membrane</keyword>
<dbReference type="GeneID" id="81478863"/>
<keyword evidence="11 17" id="KW-1133">Transmembrane helix</keyword>
<feature type="transmembrane region" description="Helical" evidence="17">
    <location>
        <begin position="250"/>
        <end position="268"/>
    </location>
</feature>
<dbReference type="RefSeq" id="YP_010845355.1">
    <property type="nucleotide sequence ID" value="NC_079567.1"/>
</dbReference>
<evidence type="ECO:0000256" key="6">
    <source>
        <dbReference type="ARBA" id="ARBA00022448"/>
    </source>
</evidence>
<evidence type="ECO:0000313" key="20">
    <source>
        <dbReference type="EMBL" id="QXM14789.1"/>
    </source>
</evidence>
<evidence type="ECO:0000256" key="16">
    <source>
        <dbReference type="ARBA" id="ARBA00049551"/>
    </source>
</evidence>
<comment type="similarity">
    <text evidence="3 17">Belongs to the complex I subunit 4 family.</text>
</comment>
<feature type="transmembrane region" description="Helical" evidence="17">
    <location>
        <begin position="275"/>
        <end position="295"/>
    </location>
</feature>
<evidence type="ECO:0000256" key="11">
    <source>
        <dbReference type="ARBA" id="ARBA00022989"/>
    </source>
</evidence>
<comment type="subcellular location">
    <subcellularLocation>
        <location evidence="2 17">Mitochondrion membrane</location>
        <topology evidence="2 17">Multi-pass membrane protein</topology>
    </subcellularLocation>
</comment>
<keyword evidence="7 17" id="KW-0679">Respiratory chain</keyword>
<keyword evidence="10 17" id="KW-0249">Electron transport</keyword>
<evidence type="ECO:0000256" key="9">
    <source>
        <dbReference type="ARBA" id="ARBA00022967"/>
    </source>
</evidence>
<evidence type="ECO:0000256" key="15">
    <source>
        <dbReference type="ARBA" id="ARBA00023136"/>
    </source>
</evidence>
<dbReference type="GO" id="GO:0048039">
    <property type="term" value="F:ubiquinone binding"/>
    <property type="evidence" value="ECO:0007669"/>
    <property type="project" value="TreeGrafter"/>
</dbReference>
<dbReference type="InterPro" id="IPR000260">
    <property type="entry name" value="NADH4_N"/>
</dbReference>
<dbReference type="GO" id="GO:0003954">
    <property type="term" value="F:NADH dehydrogenase activity"/>
    <property type="evidence" value="ECO:0007669"/>
    <property type="project" value="TreeGrafter"/>
</dbReference>
<accession>A0A8F5GEU2</accession>
<evidence type="ECO:0000256" key="1">
    <source>
        <dbReference type="ARBA" id="ARBA00003257"/>
    </source>
</evidence>
<feature type="transmembrane region" description="Helical" evidence="17">
    <location>
        <begin position="184"/>
        <end position="207"/>
    </location>
</feature>
<geneLocation type="mitochondrion" evidence="20"/>
<name>A0A8F5GEU2_9HYME</name>
<comment type="catalytic activity">
    <reaction evidence="16 17">
        <text>a ubiquinone + NADH + 5 H(+)(in) = a ubiquinol + NAD(+) + 4 H(+)(out)</text>
        <dbReference type="Rhea" id="RHEA:29091"/>
        <dbReference type="Rhea" id="RHEA-COMP:9565"/>
        <dbReference type="Rhea" id="RHEA-COMP:9566"/>
        <dbReference type="ChEBI" id="CHEBI:15378"/>
        <dbReference type="ChEBI" id="CHEBI:16389"/>
        <dbReference type="ChEBI" id="CHEBI:17976"/>
        <dbReference type="ChEBI" id="CHEBI:57540"/>
        <dbReference type="ChEBI" id="CHEBI:57945"/>
        <dbReference type="EC" id="7.1.1.2"/>
    </reaction>
</comment>
<feature type="transmembrane region" description="Helical" evidence="17">
    <location>
        <begin position="383"/>
        <end position="402"/>
    </location>
</feature>
<keyword evidence="6 17" id="KW-0813">Transport</keyword>
<feature type="transmembrane region" description="Helical" evidence="17">
    <location>
        <begin position="21"/>
        <end position="45"/>
    </location>
</feature>
<evidence type="ECO:0000256" key="17">
    <source>
        <dbReference type="RuleBase" id="RU003297"/>
    </source>
</evidence>
<keyword evidence="13 17" id="KW-0830">Ubiquinone</keyword>
<dbReference type="PANTHER" id="PTHR43507:SF20">
    <property type="entry name" value="NADH-UBIQUINONE OXIDOREDUCTASE CHAIN 4"/>
    <property type="match status" value="1"/>
</dbReference>
<evidence type="ECO:0000256" key="5">
    <source>
        <dbReference type="ARBA" id="ARBA00021006"/>
    </source>
</evidence>
<dbReference type="GO" id="GO:0042773">
    <property type="term" value="P:ATP synthesis coupled electron transport"/>
    <property type="evidence" value="ECO:0007669"/>
    <property type="project" value="InterPro"/>
</dbReference>
<dbReference type="Pfam" id="PF00361">
    <property type="entry name" value="Proton_antipo_M"/>
    <property type="match status" value="1"/>
</dbReference>
<reference evidence="20" key="1">
    <citation type="submission" date="2021-06" db="EMBL/GenBank/DDBJ databases">
        <title>Characterization of the mitochondrial genome of Tetrastichus howardi (Olliff 1893) (Hymenoptera: Eulophidae).</title>
        <authorList>
            <person name="Tang X."/>
        </authorList>
    </citation>
    <scope>NUCLEOTIDE SEQUENCE</scope>
</reference>
<evidence type="ECO:0000256" key="10">
    <source>
        <dbReference type="ARBA" id="ARBA00022982"/>
    </source>
</evidence>
<evidence type="ECO:0000256" key="13">
    <source>
        <dbReference type="ARBA" id="ARBA00023075"/>
    </source>
</evidence>
<feature type="transmembrane region" description="Helical" evidence="17">
    <location>
        <begin position="301"/>
        <end position="326"/>
    </location>
</feature>
<dbReference type="GO" id="GO:0031966">
    <property type="term" value="C:mitochondrial membrane"/>
    <property type="evidence" value="ECO:0007669"/>
    <property type="project" value="UniProtKB-SubCell"/>
</dbReference>
<organism evidence="20">
    <name type="scientific">Tetrastichus howardi</name>
    <dbReference type="NCBI Taxonomy" id="2848231"/>
    <lineage>
        <taxon>Eukaryota</taxon>
        <taxon>Metazoa</taxon>
        <taxon>Ecdysozoa</taxon>
        <taxon>Arthropoda</taxon>
        <taxon>Hexapoda</taxon>
        <taxon>Insecta</taxon>
        <taxon>Pterygota</taxon>
        <taxon>Neoptera</taxon>
        <taxon>Endopterygota</taxon>
        <taxon>Hymenoptera</taxon>
        <taxon>Apocrita</taxon>
        <taxon>Proctotrupomorpha</taxon>
        <taxon>Chalcidoidea</taxon>
        <taxon>Eulophidae</taxon>
        <taxon>Tetrastichinae</taxon>
        <taxon>Tetrastichus</taxon>
    </lineage>
</organism>
<evidence type="ECO:0000256" key="2">
    <source>
        <dbReference type="ARBA" id="ARBA00004225"/>
    </source>
</evidence>
<feature type="transmembrane region" description="Helical" evidence="17">
    <location>
        <begin position="87"/>
        <end position="103"/>
    </location>
</feature>